<dbReference type="EMBL" id="HBNR01006054">
    <property type="protein sequence ID" value="CAE4564369.1"/>
    <property type="molecule type" value="Transcribed_RNA"/>
</dbReference>
<organism evidence="1">
    <name type="scientific">Alexandrium monilatum</name>
    <dbReference type="NCBI Taxonomy" id="311494"/>
    <lineage>
        <taxon>Eukaryota</taxon>
        <taxon>Sar</taxon>
        <taxon>Alveolata</taxon>
        <taxon>Dinophyceae</taxon>
        <taxon>Gonyaulacales</taxon>
        <taxon>Pyrocystaceae</taxon>
        <taxon>Alexandrium</taxon>
    </lineage>
</organism>
<dbReference type="AlphaFoldDB" id="A0A7S4UAQ2"/>
<reference evidence="1" key="1">
    <citation type="submission" date="2021-01" db="EMBL/GenBank/DDBJ databases">
        <authorList>
            <person name="Corre E."/>
            <person name="Pelletier E."/>
            <person name="Niang G."/>
            <person name="Scheremetjew M."/>
            <person name="Finn R."/>
            <person name="Kale V."/>
            <person name="Holt S."/>
            <person name="Cochrane G."/>
            <person name="Meng A."/>
            <person name="Brown T."/>
            <person name="Cohen L."/>
        </authorList>
    </citation>
    <scope>NUCLEOTIDE SEQUENCE</scope>
    <source>
        <strain evidence="1">CCMP3105</strain>
    </source>
</reference>
<accession>A0A7S4UAQ2</accession>
<sequence length="156" mass="15918">MDLSYHKGSVTGGGQAPFIPAQAFQGGKPGYVFKLGDKGLGYYVDAGGRVGGALAGKTGPSGFQPASKFEGARPGYVFKLGRLGLGYYADTYDLWMASAKTGGRGLTSSAGLGQRLSTASKRGASEGALIGRLGTGRKREEAKTFARAGGKMLGLG</sequence>
<protein>
    <submittedName>
        <fullName evidence="1">Uncharacterized protein</fullName>
    </submittedName>
</protein>
<proteinExistence type="predicted"/>
<gene>
    <name evidence="1" type="ORF">AMON00008_LOCUS3988</name>
</gene>
<evidence type="ECO:0000313" key="1">
    <source>
        <dbReference type="EMBL" id="CAE4564369.1"/>
    </source>
</evidence>
<name>A0A7S4UAQ2_9DINO</name>